<dbReference type="Proteomes" id="UP000018817">
    <property type="component" value="Unassembled WGS sequence"/>
</dbReference>
<dbReference type="RefSeq" id="XP_008907725.1">
    <property type="nucleotide sequence ID" value="XM_008909477.1"/>
</dbReference>
<organism evidence="1 2">
    <name type="scientific">Phytophthora nicotianae (strain INRA-310)</name>
    <name type="common">Phytophthora parasitica</name>
    <dbReference type="NCBI Taxonomy" id="761204"/>
    <lineage>
        <taxon>Eukaryota</taxon>
        <taxon>Sar</taxon>
        <taxon>Stramenopiles</taxon>
        <taxon>Oomycota</taxon>
        <taxon>Peronosporomycetes</taxon>
        <taxon>Peronosporales</taxon>
        <taxon>Peronosporaceae</taxon>
        <taxon>Phytophthora</taxon>
    </lineage>
</organism>
<accession>W2Q0W7</accession>
<reference evidence="2" key="1">
    <citation type="submission" date="2011-12" db="EMBL/GenBank/DDBJ databases">
        <authorList>
            <consortium name="The Broad Institute Genome Sequencing Platform"/>
            <person name="Russ C."/>
            <person name="Tyler B."/>
            <person name="Panabieres F."/>
            <person name="Shan W."/>
            <person name="Tripathy S."/>
            <person name="Grunwald N."/>
            <person name="Machado M."/>
            <person name="Young S.K."/>
            <person name="Zeng Q."/>
            <person name="Gargeya S."/>
            <person name="Fitzgerald M."/>
            <person name="Haas B."/>
            <person name="Abouelleil A."/>
            <person name="Alvarado L."/>
            <person name="Arachchi H.M."/>
            <person name="Berlin A."/>
            <person name="Chapman S.B."/>
            <person name="Gearin G."/>
            <person name="Goldberg J."/>
            <person name="Griggs A."/>
            <person name="Gujja S."/>
            <person name="Hansen M."/>
            <person name="Heiman D."/>
            <person name="Howarth C."/>
            <person name="Larimer J."/>
            <person name="Lui A."/>
            <person name="MacDonald P.J.P."/>
            <person name="McCowen C."/>
            <person name="Montmayeur A."/>
            <person name="Murphy C."/>
            <person name="Neiman D."/>
            <person name="Pearson M."/>
            <person name="Priest M."/>
            <person name="Roberts A."/>
            <person name="Saif S."/>
            <person name="Shea T."/>
            <person name="Sisk P."/>
            <person name="Stolte C."/>
            <person name="Sykes S."/>
            <person name="Wortman J."/>
            <person name="Nusbaum C."/>
            <person name="Birren B."/>
        </authorList>
    </citation>
    <scope>NUCLEOTIDE SEQUENCE [LARGE SCALE GENOMIC DNA]</scope>
    <source>
        <strain evidence="2">INRA-310</strain>
    </source>
</reference>
<evidence type="ECO:0000313" key="2">
    <source>
        <dbReference type="Proteomes" id="UP000018817"/>
    </source>
</evidence>
<dbReference type="AlphaFoldDB" id="W2Q0W7"/>
<dbReference type="EMBL" id="KI669594">
    <property type="protein sequence ID" value="ETN06757.1"/>
    <property type="molecule type" value="Genomic_DNA"/>
</dbReference>
<dbReference type="GeneID" id="20191859"/>
<dbReference type="VEuPathDB" id="FungiDB:PPTG_23260"/>
<reference evidence="1 2" key="2">
    <citation type="submission" date="2013-11" db="EMBL/GenBank/DDBJ databases">
        <title>The Genome Sequence of Phytophthora parasitica INRA-310.</title>
        <authorList>
            <consortium name="The Broad Institute Genomics Platform"/>
            <person name="Russ C."/>
            <person name="Tyler B."/>
            <person name="Panabieres F."/>
            <person name="Shan W."/>
            <person name="Tripathy S."/>
            <person name="Grunwald N."/>
            <person name="Machado M."/>
            <person name="Johnson C.S."/>
            <person name="Arredondo F."/>
            <person name="Hong C."/>
            <person name="Coffey M."/>
            <person name="Young S.K."/>
            <person name="Zeng Q."/>
            <person name="Gargeya S."/>
            <person name="Fitzgerald M."/>
            <person name="Abouelleil A."/>
            <person name="Alvarado L."/>
            <person name="Chapman S.B."/>
            <person name="Gainer-Dewar J."/>
            <person name="Goldberg J."/>
            <person name="Griggs A."/>
            <person name="Gujja S."/>
            <person name="Hansen M."/>
            <person name="Howarth C."/>
            <person name="Imamovic A."/>
            <person name="Ireland A."/>
            <person name="Larimer J."/>
            <person name="McCowan C."/>
            <person name="Murphy C."/>
            <person name="Pearson M."/>
            <person name="Poon T.W."/>
            <person name="Priest M."/>
            <person name="Roberts A."/>
            <person name="Saif S."/>
            <person name="Shea T."/>
            <person name="Sykes S."/>
            <person name="Wortman J."/>
            <person name="Nusbaum C."/>
            <person name="Birren B."/>
        </authorList>
    </citation>
    <scope>NUCLEOTIDE SEQUENCE [LARGE SCALE GENOMIC DNA]</scope>
    <source>
        <strain evidence="1 2">INRA-310</strain>
    </source>
</reference>
<protein>
    <submittedName>
        <fullName evidence="1">Uncharacterized protein</fullName>
    </submittedName>
</protein>
<sequence length="58" mass="6342">MAVTEHKGLVGRVKPIKVKRGNAVTTWGNAARRQTELKPLIGRLSDKLQAAKGSYVEL</sequence>
<proteinExistence type="predicted"/>
<gene>
    <name evidence="1" type="ORF">PPTG_23260</name>
</gene>
<evidence type="ECO:0000313" key="1">
    <source>
        <dbReference type="EMBL" id="ETN06757.1"/>
    </source>
</evidence>
<name>W2Q0W7_PHYN3</name>